<dbReference type="InterPro" id="IPR029063">
    <property type="entry name" value="SAM-dependent_MTases_sf"/>
</dbReference>
<dbReference type="EMBL" id="CM001466">
    <property type="protein sequence ID" value="EHY90500.1"/>
    <property type="molecule type" value="Genomic_DNA"/>
</dbReference>
<reference evidence="2 3" key="1">
    <citation type="journal article" date="2012" name="Stand. Genomic Sci.">
        <title>Genome sequence of the soil bacterium Saccharomonospora azurea type strain (NA-128(T)).</title>
        <authorList>
            <person name="Klenk H.P."/>
            <person name="Held B."/>
            <person name="Lucas S."/>
            <person name="Lapidus A."/>
            <person name="Copeland A."/>
            <person name="Hammon N."/>
            <person name="Pitluck S."/>
            <person name="Goodwin L.A."/>
            <person name="Han C."/>
            <person name="Tapia R."/>
            <person name="Brambilla E.M."/>
            <person name="Potter G."/>
            <person name="Land M."/>
            <person name="Ivanova N."/>
            <person name="Rohde M."/>
            <person name="Goker M."/>
            <person name="Detter J.C."/>
            <person name="Kyrpides N.C."/>
            <person name="Woyke T."/>
        </authorList>
    </citation>
    <scope>NUCLEOTIDE SEQUENCE [LARGE SCALE GENOMIC DNA]</scope>
    <source>
        <strain evidence="2 3">NA-128</strain>
    </source>
</reference>
<dbReference type="GO" id="GO:0032259">
    <property type="term" value="P:methylation"/>
    <property type="evidence" value="ECO:0007669"/>
    <property type="project" value="UniProtKB-KW"/>
</dbReference>
<gene>
    <name evidence="2" type="ORF">SacazDRAFT_03636</name>
</gene>
<dbReference type="SUPFAM" id="SSF53335">
    <property type="entry name" value="S-adenosyl-L-methionine-dependent methyltransferases"/>
    <property type="match status" value="1"/>
</dbReference>
<dbReference type="HOGENOM" id="CLU_082726_1_0_11"/>
<dbReference type="PANTHER" id="PTHR43861">
    <property type="entry name" value="TRANS-ACONITATE 2-METHYLTRANSFERASE-RELATED"/>
    <property type="match status" value="1"/>
</dbReference>
<name>H8G919_9PSEU</name>
<dbReference type="Proteomes" id="UP000004705">
    <property type="component" value="Chromosome"/>
</dbReference>
<dbReference type="GO" id="GO:0008168">
    <property type="term" value="F:methyltransferase activity"/>
    <property type="evidence" value="ECO:0007669"/>
    <property type="project" value="UniProtKB-KW"/>
</dbReference>
<proteinExistence type="predicted"/>
<sequence>MPTEQSRSHPDDSPHSDGTPRLGDSVPDETTSAFQAATGRDLETDSGKPRYLEYQRELIRPHCGRTVLEVGAGLGEFASGFTGFDRYVVTDVDSGAVRKLKERFHDRSEVEVQQFDIDGGTTLAQPVETLVAINVLEHIEDDIGALRQLAESLTPRGNIVLFVPGYQQLYGEFDRKVGHFRRYTPTTVAATAREAGLVVETSKPVNFLGAFAWWAAVRKGGTTAPNPRLVSIYDRFVVPVTRAIEKTLPVPFGQSVLCVARKP</sequence>
<keyword evidence="2" id="KW-0489">Methyltransferase</keyword>
<dbReference type="CDD" id="cd02440">
    <property type="entry name" value="AdoMet_MTases"/>
    <property type="match status" value="1"/>
</dbReference>
<dbReference type="Pfam" id="PF13489">
    <property type="entry name" value="Methyltransf_23"/>
    <property type="match status" value="1"/>
</dbReference>
<evidence type="ECO:0000256" key="1">
    <source>
        <dbReference type="SAM" id="MobiDB-lite"/>
    </source>
</evidence>
<dbReference type="Gene3D" id="3.40.50.150">
    <property type="entry name" value="Vaccinia Virus protein VP39"/>
    <property type="match status" value="1"/>
</dbReference>
<evidence type="ECO:0000313" key="3">
    <source>
        <dbReference type="Proteomes" id="UP000004705"/>
    </source>
</evidence>
<keyword evidence="3" id="KW-1185">Reference proteome</keyword>
<organism evidence="2 3">
    <name type="scientific">Saccharomonospora azurea NA-128</name>
    <dbReference type="NCBI Taxonomy" id="882081"/>
    <lineage>
        <taxon>Bacteria</taxon>
        <taxon>Bacillati</taxon>
        <taxon>Actinomycetota</taxon>
        <taxon>Actinomycetes</taxon>
        <taxon>Pseudonocardiales</taxon>
        <taxon>Pseudonocardiaceae</taxon>
        <taxon>Saccharomonospora</taxon>
    </lineage>
</organism>
<keyword evidence="2" id="KW-0808">Transferase</keyword>
<dbReference type="AlphaFoldDB" id="H8G919"/>
<evidence type="ECO:0000313" key="2">
    <source>
        <dbReference type="EMBL" id="EHY90500.1"/>
    </source>
</evidence>
<protein>
    <submittedName>
        <fullName evidence="2">Methyltransferase family protein</fullName>
    </submittedName>
</protein>
<feature type="compositionally biased region" description="Basic and acidic residues" evidence="1">
    <location>
        <begin position="1"/>
        <end position="15"/>
    </location>
</feature>
<feature type="region of interest" description="Disordered" evidence="1">
    <location>
        <begin position="1"/>
        <end position="34"/>
    </location>
</feature>
<accession>H8G919</accession>